<organism evidence="1 2">
    <name type="scientific">Hesseltinella vesiculosa</name>
    <dbReference type="NCBI Taxonomy" id="101127"/>
    <lineage>
        <taxon>Eukaryota</taxon>
        <taxon>Fungi</taxon>
        <taxon>Fungi incertae sedis</taxon>
        <taxon>Mucoromycota</taxon>
        <taxon>Mucoromycotina</taxon>
        <taxon>Mucoromycetes</taxon>
        <taxon>Mucorales</taxon>
        <taxon>Cunninghamellaceae</taxon>
        <taxon>Hesseltinella</taxon>
    </lineage>
</organism>
<dbReference type="Proteomes" id="UP000242146">
    <property type="component" value="Unassembled WGS sequence"/>
</dbReference>
<name>A0A1X2GR96_9FUNG</name>
<reference evidence="1 2" key="1">
    <citation type="submission" date="2016-07" db="EMBL/GenBank/DDBJ databases">
        <title>Pervasive Adenine N6-methylation of Active Genes in Fungi.</title>
        <authorList>
            <consortium name="DOE Joint Genome Institute"/>
            <person name="Mondo S.J."/>
            <person name="Dannebaum R.O."/>
            <person name="Kuo R.C."/>
            <person name="Labutti K."/>
            <person name="Haridas S."/>
            <person name="Kuo A."/>
            <person name="Salamov A."/>
            <person name="Ahrendt S.R."/>
            <person name="Lipzen A."/>
            <person name="Sullivan W."/>
            <person name="Andreopoulos W.B."/>
            <person name="Clum A."/>
            <person name="Lindquist E."/>
            <person name="Daum C."/>
            <person name="Ramamoorthy G.K."/>
            <person name="Gryganskyi A."/>
            <person name="Culley D."/>
            <person name="Magnuson J.K."/>
            <person name="James T.Y."/>
            <person name="O'Malley M.A."/>
            <person name="Stajich J.E."/>
            <person name="Spatafora J.W."/>
            <person name="Visel A."/>
            <person name="Grigoriev I.V."/>
        </authorList>
    </citation>
    <scope>NUCLEOTIDE SEQUENCE [LARGE SCALE GENOMIC DNA]</scope>
    <source>
        <strain evidence="1 2">NRRL 3301</strain>
    </source>
</reference>
<comment type="caution">
    <text evidence="1">The sequence shown here is derived from an EMBL/GenBank/DDBJ whole genome shotgun (WGS) entry which is preliminary data.</text>
</comment>
<evidence type="ECO:0000313" key="2">
    <source>
        <dbReference type="Proteomes" id="UP000242146"/>
    </source>
</evidence>
<dbReference type="EMBL" id="MCGT01000005">
    <property type="protein sequence ID" value="ORX59586.1"/>
    <property type="molecule type" value="Genomic_DNA"/>
</dbReference>
<gene>
    <name evidence="1" type="ORF">DM01DRAFT_1333054</name>
</gene>
<accession>A0A1X2GR96</accession>
<protein>
    <submittedName>
        <fullName evidence="1">Uncharacterized protein</fullName>
    </submittedName>
</protein>
<evidence type="ECO:0000313" key="1">
    <source>
        <dbReference type="EMBL" id="ORX59586.1"/>
    </source>
</evidence>
<proteinExistence type="predicted"/>
<dbReference type="OrthoDB" id="2355621at2759"/>
<sequence>MANFMNLVKKYYQRTVEPQEQDAKSTRKFQYHRHPKTFGKFSNDPMKIADRPDVVGYFNDPMSLGRKPSIHVGHDVTDTGA</sequence>
<keyword evidence="2" id="KW-1185">Reference proteome</keyword>
<dbReference type="AlphaFoldDB" id="A0A1X2GR96"/>